<feature type="non-terminal residue" evidence="1">
    <location>
        <position position="113"/>
    </location>
</feature>
<dbReference type="EMBL" id="GEEE01006752">
    <property type="protein sequence ID" value="JAP56473.1"/>
    <property type="molecule type" value="Transcribed_RNA"/>
</dbReference>
<organism evidence="1">
    <name type="scientific">Schistocephalus solidus</name>
    <name type="common">Tapeworm</name>
    <dbReference type="NCBI Taxonomy" id="70667"/>
    <lineage>
        <taxon>Eukaryota</taxon>
        <taxon>Metazoa</taxon>
        <taxon>Spiralia</taxon>
        <taxon>Lophotrochozoa</taxon>
        <taxon>Platyhelminthes</taxon>
        <taxon>Cestoda</taxon>
        <taxon>Eucestoda</taxon>
        <taxon>Diphyllobothriidea</taxon>
        <taxon>Diphyllobothriidae</taxon>
        <taxon>Schistocephalus</taxon>
    </lineage>
</organism>
<gene>
    <name evidence="1" type="primary">TBA1</name>
    <name evidence="1" type="ORF">TR150982</name>
</gene>
<feature type="non-terminal residue" evidence="1">
    <location>
        <position position="1"/>
    </location>
</feature>
<reference evidence="1" key="1">
    <citation type="submission" date="2016-01" db="EMBL/GenBank/DDBJ databases">
        <title>Reference transcriptome for the parasite Schistocephalus solidus: insights into the molecular evolution of parasitism.</title>
        <authorList>
            <person name="Hebert F.O."/>
            <person name="Grambauer S."/>
            <person name="Barber I."/>
            <person name="Landry C.R."/>
            <person name="Aubin-Horth N."/>
        </authorList>
    </citation>
    <scope>NUCLEOTIDE SEQUENCE</scope>
</reference>
<protein>
    <submittedName>
        <fullName evidence="1">Tubulin alpha-1 chain</fullName>
    </submittedName>
</protein>
<evidence type="ECO:0000313" key="1">
    <source>
        <dbReference type="EMBL" id="JAP56473.1"/>
    </source>
</evidence>
<dbReference type="AlphaFoldDB" id="A0A0X3PX96"/>
<proteinExistence type="predicted"/>
<sequence>RDQLFGVKQLSVSASADLIHNCRLQIHEHSARHVFARPSLAEERVKGVVASTDSFIARHLPIRLDAVLQTVEFPAGIAHLDSGLANMYADAFTHYKRLKRQPSNDTAEREPLQ</sequence>
<accession>A0A0X3PX96</accession>
<name>A0A0X3PX96_SCHSO</name>